<dbReference type="RefSeq" id="WP_109532781.1">
    <property type="nucleotide sequence ID" value="NZ_QEYD01000004.1"/>
</dbReference>
<comment type="similarity">
    <text evidence="1 6">Belongs to the L-aspartate dehydrogenase family.</text>
</comment>
<evidence type="ECO:0000313" key="10">
    <source>
        <dbReference type="Proteomes" id="UP000244940"/>
    </source>
</evidence>
<keyword evidence="3 6" id="KW-0521">NADP</keyword>
<evidence type="ECO:0000256" key="5">
    <source>
        <dbReference type="ARBA" id="ARBA00023027"/>
    </source>
</evidence>
<dbReference type="Gene3D" id="3.40.50.720">
    <property type="entry name" value="NAD(P)-binding Rossmann-like Domain"/>
    <property type="match status" value="1"/>
</dbReference>
<evidence type="ECO:0000256" key="1">
    <source>
        <dbReference type="ARBA" id="ARBA00008331"/>
    </source>
</evidence>
<keyword evidence="10" id="KW-1185">Reference proteome</keyword>
<comment type="pathway">
    <text evidence="6">Cofactor biosynthesis; NAD(+) biosynthesis; iminoaspartate from L-aspartate (dehydrogenase route): step 1/1.</text>
</comment>
<feature type="binding site" evidence="6">
    <location>
        <position position="130"/>
    </location>
    <ligand>
        <name>NAD(+)</name>
        <dbReference type="ChEBI" id="CHEBI:57540"/>
    </ligand>
</feature>
<evidence type="ECO:0000256" key="2">
    <source>
        <dbReference type="ARBA" id="ARBA00022642"/>
    </source>
</evidence>
<dbReference type="PANTHER" id="PTHR31873">
    <property type="entry name" value="L-ASPARTATE DEHYDROGENASE-RELATED"/>
    <property type="match status" value="1"/>
</dbReference>
<dbReference type="SUPFAM" id="SSF55347">
    <property type="entry name" value="Glyceraldehyde-3-phosphate dehydrogenase-like, C-terminal domain"/>
    <property type="match status" value="1"/>
</dbReference>
<dbReference type="SUPFAM" id="SSF51735">
    <property type="entry name" value="NAD(P)-binding Rossmann-fold domains"/>
    <property type="match status" value="1"/>
</dbReference>
<dbReference type="PANTHER" id="PTHR31873:SF6">
    <property type="entry name" value="ASPARTATE DEHYDROGENASE DOMAIN-CONTAINING PROTEIN"/>
    <property type="match status" value="1"/>
</dbReference>
<dbReference type="InterPro" id="IPR020626">
    <property type="entry name" value="Asp_DH_prok"/>
</dbReference>
<dbReference type="GO" id="GO:0051287">
    <property type="term" value="F:NAD binding"/>
    <property type="evidence" value="ECO:0007669"/>
    <property type="project" value="UniProtKB-UniRule"/>
</dbReference>
<dbReference type="PIRSF" id="PIRSF005227">
    <property type="entry name" value="Asp_dh_NAD_syn"/>
    <property type="match status" value="1"/>
</dbReference>
<dbReference type="Pfam" id="PF03447">
    <property type="entry name" value="NAD_binding_3"/>
    <property type="match status" value="1"/>
</dbReference>
<dbReference type="NCBIfam" id="NF009827">
    <property type="entry name" value="PRK13303.1-2"/>
    <property type="match status" value="1"/>
</dbReference>
<dbReference type="NCBIfam" id="NF009828">
    <property type="entry name" value="PRK13303.1-3"/>
    <property type="match status" value="1"/>
</dbReference>
<evidence type="ECO:0000256" key="4">
    <source>
        <dbReference type="ARBA" id="ARBA00023002"/>
    </source>
</evidence>
<dbReference type="InterPro" id="IPR011182">
    <property type="entry name" value="L-Asp_DH"/>
</dbReference>
<evidence type="ECO:0000259" key="8">
    <source>
        <dbReference type="Pfam" id="PF03447"/>
    </source>
</evidence>
<reference evidence="9 10" key="1">
    <citation type="submission" date="2018-05" db="EMBL/GenBank/DDBJ databases">
        <title>Pararhodobacter marina sp. nov., isolated from deep-sea water of the Indian Ocean.</title>
        <authorList>
            <person name="Lai Q.Sr."/>
            <person name="Liu X."/>
            <person name="Shao Z."/>
        </authorList>
    </citation>
    <scope>NUCLEOTIDE SEQUENCE [LARGE SCALE GENOMIC DNA]</scope>
    <source>
        <strain evidence="9 10">CIC4N-9</strain>
    </source>
</reference>
<dbReference type="InterPro" id="IPR005106">
    <property type="entry name" value="Asp/hSer_DH_NAD-bd"/>
</dbReference>
<evidence type="ECO:0000256" key="6">
    <source>
        <dbReference type="HAMAP-Rule" id="MF_01265"/>
    </source>
</evidence>
<dbReference type="Proteomes" id="UP000244940">
    <property type="component" value="Unassembled WGS sequence"/>
</dbReference>
<comment type="catalytic activity">
    <reaction evidence="6">
        <text>L-aspartate + NADP(+) + H2O = oxaloacetate + NH4(+) + NADPH + H(+)</text>
        <dbReference type="Rhea" id="RHEA:11784"/>
        <dbReference type="ChEBI" id="CHEBI:15377"/>
        <dbReference type="ChEBI" id="CHEBI:15378"/>
        <dbReference type="ChEBI" id="CHEBI:16452"/>
        <dbReference type="ChEBI" id="CHEBI:28938"/>
        <dbReference type="ChEBI" id="CHEBI:29991"/>
        <dbReference type="ChEBI" id="CHEBI:57783"/>
        <dbReference type="ChEBI" id="CHEBI:58349"/>
        <dbReference type="EC" id="1.4.1.21"/>
    </reaction>
</comment>
<keyword evidence="4 6" id="KW-0560">Oxidoreductase</keyword>
<gene>
    <name evidence="6" type="primary">nadX</name>
    <name evidence="9" type="ORF">C4N9_07965</name>
</gene>
<dbReference type="Pfam" id="PF01958">
    <property type="entry name" value="Asp_DH_C"/>
    <property type="match status" value="1"/>
</dbReference>
<feature type="active site" evidence="6">
    <location>
        <position position="226"/>
    </location>
</feature>
<protein>
    <recommendedName>
        <fullName evidence="6">L-aspartate dehydrogenase</fullName>
        <ecNumber evidence="6">1.4.1.21</ecNumber>
    </recommendedName>
</protein>
<comment type="function">
    <text evidence="6">Specifically catalyzes the NAD or NADP-dependent dehydrogenation of L-aspartate to iminoaspartate.</text>
</comment>
<dbReference type="InterPro" id="IPR002811">
    <property type="entry name" value="Asp_DH"/>
</dbReference>
<dbReference type="GO" id="GO:0009435">
    <property type="term" value="P:NAD+ biosynthetic process"/>
    <property type="evidence" value="ECO:0007669"/>
    <property type="project" value="UniProtKB-UniRule"/>
</dbReference>
<name>A0A2U2CCQ2_9RHOB</name>
<accession>A0A2U2CCQ2</accession>
<dbReference type="GO" id="GO:0033735">
    <property type="term" value="F:aspartate dehydrogenase [NAD(P)+] activity"/>
    <property type="evidence" value="ECO:0007669"/>
    <property type="project" value="UniProtKB-EC"/>
</dbReference>
<dbReference type="Gene3D" id="3.30.360.10">
    <property type="entry name" value="Dihydrodipicolinate Reductase, domain 2"/>
    <property type="match status" value="1"/>
</dbReference>
<proteinExistence type="inferred from homology"/>
<dbReference type="GO" id="GO:0016639">
    <property type="term" value="F:oxidoreductase activity, acting on the CH-NH2 group of donors, NAD or NADP as acceptor"/>
    <property type="evidence" value="ECO:0007669"/>
    <property type="project" value="UniProtKB-UniRule"/>
</dbReference>
<feature type="domain" description="Aspartate/homoserine dehydrogenase NAD-binding" evidence="8">
    <location>
        <begin position="8"/>
        <end position="125"/>
    </location>
</feature>
<evidence type="ECO:0000256" key="3">
    <source>
        <dbReference type="ARBA" id="ARBA00022857"/>
    </source>
</evidence>
<feature type="domain" description="Aspartate dehydrogenase" evidence="7">
    <location>
        <begin position="173"/>
        <end position="260"/>
    </location>
</feature>
<dbReference type="AlphaFoldDB" id="A0A2U2CCQ2"/>
<keyword evidence="2 6" id="KW-0662">Pyridine nucleotide biosynthesis</keyword>
<keyword evidence="5 6" id="KW-0520">NAD</keyword>
<dbReference type="OrthoDB" id="8456681at2"/>
<dbReference type="GeneID" id="94364822"/>
<dbReference type="InterPro" id="IPR036291">
    <property type="entry name" value="NAD(P)-bd_dom_sf"/>
</dbReference>
<dbReference type="GO" id="GO:0050661">
    <property type="term" value="F:NADP binding"/>
    <property type="evidence" value="ECO:0007669"/>
    <property type="project" value="UniProtKB-UniRule"/>
</dbReference>
<sequence>MTTIGIIGFGSIARDLIDILCAQDPPPEALVIMVRPEKTGETLAAAQEQVAGRCAVHVVSDTTGLFAARPDVIAECASHTAVAQFGPAILRAQIDIVVASIGALADPQTEAALKAAAEGGSAQLVLPAGAIGGIDMLAAARLSGLTGVTYTGRKPPRAWSGTPAEQAVDLPALTEATVFFEGSAREAATQYPKNANVAATLAIAGLGMDETRVRLVADPGVDTNTHEFSVQSQAVDFAVTLTAKASPRNPKTSASTAYSVARAVLNRSAGIVI</sequence>
<dbReference type="UniPathway" id="UPA00253">
    <property type="reaction ID" value="UER00456"/>
</dbReference>
<comment type="catalytic activity">
    <reaction evidence="6">
        <text>L-aspartate + NAD(+) + H2O = oxaloacetate + NH4(+) + NADH + H(+)</text>
        <dbReference type="Rhea" id="RHEA:11788"/>
        <dbReference type="ChEBI" id="CHEBI:15377"/>
        <dbReference type="ChEBI" id="CHEBI:15378"/>
        <dbReference type="ChEBI" id="CHEBI:16452"/>
        <dbReference type="ChEBI" id="CHEBI:28938"/>
        <dbReference type="ChEBI" id="CHEBI:29991"/>
        <dbReference type="ChEBI" id="CHEBI:57540"/>
        <dbReference type="ChEBI" id="CHEBI:57945"/>
        <dbReference type="EC" id="1.4.1.21"/>
    </reaction>
</comment>
<evidence type="ECO:0000313" key="9">
    <source>
        <dbReference type="EMBL" id="PWE29668.1"/>
    </source>
</evidence>
<dbReference type="HAMAP" id="MF_01265">
    <property type="entry name" value="NadX"/>
    <property type="match status" value="1"/>
</dbReference>
<dbReference type="EC" id="1.4.1.21" evidence="6"/>
<evidence type="ECO:0000259" key="7">
    <source>
        <dbReference type="Pfam" id="PF01958"/>
    </source>
</evidence>
<feature type="binding site" evidence="6">
    <location>
        <position position="196"/>
    </location>
    <ligand>
        <name>NAD(+)</name>
        <dbReference type="ChEBI" id="CHEBI:57540"/>
    </ligand>
</feature>
<organism evidence="9 10">
    <name type="scientific">Pararhodobacter marinus</name>
    <dbReference type="NCBI Taxonomy" id="2184063"/>
    <lineage>
        <taxon>Bacteria</taxon>
        <taxon>Pseudomonadati</taxon>
        <taxon>Pseudomonadota</taxon>
        <taxon>Alphaproteobacteria</taxon>
        <taxon>Rhodobacterales</taxon>
        <taxon>Paracoccaceae</taxon>
        <taxon>Pararhodobacter</taxon>
    </lineage>
</organism>
<dbReference type="EMBL" id="QEYD01000004">
    <property type="protein sequence ID" value="PWE29668.1"/>
    <property type="molecule type" value="Genomic_DNA"/>
</dbReference>
<comment type="caution">
    <text evidence="9">The sequence shown here is derived from an EMBL/GenBank/DDBJ whole genome shotgun (WGS) entry which is preliminary data.</text>
</comment>
<comment type="miscellaneous">
    <text evidence="6">The iminoaspartate product is unstable in aqueous solution and can decompose to oxaloacetate and ammonia.</text>
</comment>